<evidence type="ECO:0000259" key="2">
    <source>
        <dbReference type="Pfam" id="PF04991"/>
    </source>
</evidence>
<dbReference type="RefSeq" id="WP_092368363.1">
    <property type="nucleotide sequence ID" value="NZ_DAINWJ010000019.1"/>
</dbReference>
<sequence>MADQYDMSGVHSANLKILKEVDRICRKYKIRYGLDAGTLIGAVRHHGFIPWDDDADVYFTRSQYEAFCKVAPRELPEGMALLEPDQMRGGKAFYDFTPRIIYHKSRRHGDTPEMAYYEGKLNHLWVDLFIIDKLPAGKSAAAMTRFLHKAVYGLAMGHRYHLDFKKYSLPHKIFVGGLAVVGRLIPMRAIFAMQRAVALKDRHSKGSLRYYSNYQPDFLYVTVEKDWCDQVVDMDFEDTRLMAPAGWHEILTEVYGDYMTPPPKEQQVPTHSGREIEVFG</sequence>
<evidence type="ECO:0000256" key="1">
    <source>
        <dbReference type="SAM" id="MobiDB-lite"/>
    </source>
</evidence>
<evidence type="ECO:0000313" key="3">
    <source>
        <dbReference type="EMBL" id="SEU04799.1"/>
    </source>
</evidence>
<dbReference type="EMBL" id="FOIM01000026">
    <property type="protein sequence ID" value="SEU04799.1"/>
    <property type="molecule type" value="Genomic_DNA"/>
</dbReference>
<protein>
    <submittedName>
        <fullName evidence="3">Lipopolysaccharide cholinephosphotransferase</fullName>
    </submittedName>
</protein>
<dbReference type="PANTHER" id="PTHR43404:SF2">
    <property type="entry name" value="LIPOPOLYSACCHARIDE CHOLINEPHOSPHOTRANSFERASE LICD"/>
    <property type="match status" value="1"/>
</dbReference>
<accession>A0A1I0J500</accession>
<dbReference type="GO" id="GO:0009100">
    <property type="term" value="P:glycoprotein metabolic process"/>
    <property type="evidence" value="ECO:0007669"/>
    <property type="project" value="UniProtKB-ARBA"/>
</dbReference>
<reference evidence="4" key="1">
    <citation type="submission" date="2016-10" db="EMBL/GenBank/DDBJ databases">
        <authorList>
            <person name="Varghese N."/>
            <person name="Submissions S."/>
        </authorList>
    </citation>
    <scope>NUCLEOTIDE SEQUENCE [LARGE SCALE GENOMIC DNA]</scope>
    <source>
        <strain evidence="4">NLAE-zl-G277</strain>
    </source>
</reference>
<dbReference type="STRING" id="460384.SAMN05216313_12656"/>
<dbReference type="InterPro" id="IPR052942">
    <property type="entry name" value="LPS_cholinephosphotransferase"/>
</dbReference>
<dbReference type="PANTHER" id="PTHR43404">
    <property type="entry name" value="LIPOPOLYSACCHARIDE CHOLINEPHOSPHOTRANSFERASE LICD"/>
    <property type="match status" value="1"/>
</dbReference>
<name>A0A1I0J500_9FIRM</name>
<keyword evidence="4" id="KW-1185">Reference proteome</keyword>
<proteinExistence type="predicted"/>
<organism evidence="3 4">
    <name type="scientific">Enterocloster lavalensis</name>
    <dbReference type="NCBI Taxonomy" id="460384"/>
    <lineage>
        <taxon>Bacteria</taxon>
        <taxon>Bacillati</taxon>
        <taxon>Bacillota</taxon>
        <taxon>Clostridia</taxon>
        <taxon>Lachnospirales</taxon>
        <taxon>Lachnospiraceae</taxon>
        <taxon>Enterocloster</taxon>
    </lineage>
</organism>
<dbReference type="GO" id="GO:0016740">
    <property type="term" value="F:transferase activity"/>
    <property type="evidence" value="ECO:0007669"/>
    <property type="project" value="UniProtKB-KW"/>
</dbReference>
<evidence type="ECO:0000313" key="4">
    <source>
        <dbReference type="Proteomes" id="UP000198508"/>
    </source>
</evidence>
<feature type="domain" description="LicD/FKTN/FKRP nucleotidyltransferase" evidence="2">
    <location>
        <begin position="25"/>
        <end position="256"/>
    </location>
</feature>
<feature type="region of interest" description="Disordered" evidence="1">
    <location>
        <begin position="261"/>
        <end position="280"/>
    </location>
</feature>
<gene>
    <name evidence="3" type="ORF">SAMN05216313_12656</name>
</gene>
<dbReference type="AlphaFoldDB" id="A0A1I0J500"/>
<dbReference type="Pfam" id="PF04991">
    <property type="entry name" value="LicD"/>
    <property type="match status" value="1"/>
</dbReference>
<dbReference type="Proteomes" id="UP000198508">
    <property type="component" value="Unassembled WGS sequence"/>
</dbReference>
<dbReference type="InterPro" id="IPR007074">
    <property type="entry name" value="LicD/FKTN/FKRP_NTP_transf"/>
</dbReference>
<keyword evidence="3" id="KW-0808">Transferase</keyword>